<keyword evidence="3" id="KW-0479">Metal-binding</keyword>
<evidence type="ECO:0000313" key="7">
    <source>
        <dbReference type="EMBL" id="KAG8171443.1"/>
    </source>
</evidence>
<dbReference type="PANTHER" id="PTHR24303">
    <property type="entry name" value="HEME-BINDING MONOOXYGENASE FAMILY"/>
    <property type="match status" value="1"/>
</dbReference>
<keyword evidence="5" id="KW-0408">Iron</keyword>
<dbReference type="PANTHER" id="PTHR24303:SF31">
    <property type="entry name" value="CYTOCHROME P450 307A1-RELATED"/>
    <property type="match status" value="1"/>
</dbReference>
<name>A0AAV6THY4_9ARAC</name>
<dbReference type="GO" id="GO:0004497">
    <property type="term" value="F:monooxygenase activity"/>
    <property type="evidence" value="ECO:0007669"/>
    <property type="project" value="UniProtKB-KW"/>
</dbReference>
<comment type="caution">
    <text evidence="7">The sequence shown here is derived from an EMBL/GenBank/DDBJ whole genome shotgun (WGS) entry which is preliminary data.</text>
</comment>
<dbReference type="Pfam" id="PF00067">
    <property type="entry name" value="p450"/>
    <property type="match status" value="1"/>
</dbReference>
<gene>
    <name evidence="7" type="ORF">JTE90_002438</name>
</gene>
<evidence type="ECO:0000256" key="3">
    <source>
        <dbReference type="ARBA" id="ARBA00022723"/>
    </source>
</evidence>
<evidence type="ECO:0000313" key="8">
    <source>
        <dbReference type="Proteomes" id="UP000827092"/>
    </source>
</evidence>
<dbReference type="GO" id="GO:0020037">
    <property type="term" value="F:heme binding"/>
    <property type="evidence" value="ECO:0007669"/>
    <property type="project" value="InterPro"/>
</dbReference>
<dbReference type="GO" id="GO:0005506">
    <property type="term" value="F:iron ion binding"/>
    <property type="evidence" value="ECO:0007669"/>
    <property type="project" value="InterPro"/>
</dbReference>
<feature type="non-terminal residue" evidence="7">
    <location>
        <position position="48"/>
    </location>
</feature>
<evidence type="ECO:0000256" key="5">
    <source>
        <dbReference type="ARBA" id="ARBA00023004"/>
    </source>
</evidence>
<keyword evidence="6" id="KW-0503">Monooxygenase</keyword>
<evidence type="ECO:0008006" key="9">
    <source>
        <dbReference type="Google" id="ProtNLM"/>
    </source>
</evidence>
<dbReference type="EMBL" id="JAFNEN010003967">
    <property type="protein sequence ID" value="KAG8171443.1"/>
    <property type="molecule type" value="Genomic_DNA"/>
</dbReference>
<organism evidence="7 8">
    <name type="scientific">Oedothorax gibbosus</name>
    <dbReference type="NCBI Taxonomy" id="931172"/>
    <lineage>
        <taxon>Eukaryota</taxon>
        <taxon>Metazoa</taxon>
        <taxon>Ecdysozoa</taxon>
        <taxon>Arthropoda</taxon>
        <taxon>Chelicerata</taxon>
        <taxon>Arachnida</taxon>
        <taxon>Araneae</taxon>
        <taxon>Araneomorphae</taxon>
        <taxon>Entelegynae</taxon>
        <taxon>Araneoidea</taxon>
        <taxon>Linyphiidae</taxon>
        <taxon>Erigoninae</taxon>
        <taxon>Oedothorax</taxon>
    </lineage>
</organism>
<evidence type="ECO:0000256" key="4">
    <source>
        <dbReference type="ARBA" id="ARBA00023002"/>
    </source>
</evidence>
<proteinExistence type="inferred from homology"/>
<dbReference type="AlphaFoldDB" id="A0AAV6THY4"/>
<dbReference type="Proteomes" id="UP000827092">
    <property type="component" value="Unassembled WGS sequence"/>
</dbReference>
<dbReference type="Gene3D" id="1.10.630.10">
    <property type="entry name" value="Cytochrome P450"/>
    <property type="match status" value="1"/>
</dbReference>
<reference evidence="7 8" key="1">
    <citation type="journal article" date="2022" name="Nat. Ecol. Evol.">
        <title>A masculinizing supergene underlies an exaggerated male reproductive morph in a spider.</title>
        <authorList>
            <person name="Hendrickx F."/>
            <person name="De Corte Z."/>
            <person name="Sonet G."/>
            <person name="Van Belleghem S.M."/>
            <person name="Kostlbacher S."/>
            <person name="Vangestel C."/>
        </authorList>
    </citation>
    <scope>NUCLEOTIDE SEQUENCE [LARGE SCALE GENOMIC DNA]</scope>
    <source>
        <strain evidence="7">W744_W776</strain>
    </source>
</reference>
<dbReference type="GO" id="GO:0016705">
    <property type="term" value="F:oxidoreductase activity, acting on paired donors, with incorporation or reduction of molecular oxygen"/>
    <property type="evidence" value="ECO:0007669"/>
    <property type="project" value="InterPro"/>
</dbReference>
<keyword evidence="4" id="KW-0560">Oxidoreductase</keyword>
<evidence type="ECO:0000256" key="6">
    <source>
        <dbReference type="ARBA" id="ARBA00023033"/>
    </source>
</evidence>
<sequence>MEDIRVGGYDIPKGTTIIANNWGVHNDTNYWTDPEEFRPNDSSLQTAF</sequence>
<evidence type="ECO:0000256" key="1">
    <source>
        <dbReference type="ARBA" id="ARBA00001971"/>
    </source>
</evidence>
<accession>A0AAV6THY4</accession>
<evidence type="ECO:0000256" key="2">
    <source>
        <dbReference type="ARBA" id="ARBA00010617"/>
    </source>
</evidence>
<dbReference type="SUPFAM" id="SSF48264">
    <property type="entry name" value="Cytochrome P450"/>
    <property type="match status" value="1"/>
</dbReference>
<keyword evidence="8" id="KW-1185">Reference proteome</keyword>
<comment type="cofactor">
    <cofactor evidence="1">
        <name>heme</name>
        <dbReference type="ChEBI" id="CHEBI:30413"/>
    </cofactor>
</comment>
<protein>
    <recommendedName>
        <fullName evidence="9">Cytochrome P450</fullName>
    </recommendedName>
</protein>
<comment type="similarity">
    <text evidence="2">Belongs to the cytochrome P450 family.</text>
</comment>
<dbReference type="InterPro" id="IPR036396">
    <property type="entry name" value="Cyt_P450_sf"/>
</dbReference>
<dbReference type="InterPro" id="IPR001128">
    <property type="entry name" value="Cyt_P450"/>
</dbReference>